<reference evidence="4 5" key="1">
    <citation type="submission" date="2016-11" db="EMBL/GenBank/DDBJ databases">
        <authorList>
            <person name="Jaros S."/>
            <person name="Januszkiewicz K."/>
            <person name="Wedrychowicz H."/>
        </authorList>
    </citation>
    <scope>NUCLEOTIDE SEQUENCE [LARGE SCALE GENOMIC DNA]</scope>
    <source>
        <strain evidence="4 5">DSM 43832</strain>
    </source>
</reference>
<evidence type="ECO:0008006" key="6">
    <source>
        <dbReference type="Google" id="ProtNLM"/>
    </source>
</evidence>
<dbReference type="Pfam" id="PF19516">
    <property type="entry name" value="DUF6049"/>
    <property type="match status" value="1"/>
</dbReference>
<proteinExistence type="predicted"/>
<keyword evidence="2" id="KW-1133">Transmembrane helix</keyword>
<evidence type="ECO:0000313" key="5">
    <source>
        <dbReference type="Proteomes" id="UP000184363"/>
    </source>
</evidence>
<feature type="transmembrane region" description="Helical" evidence="2">
    <location>
        <begin position="716"/>
        <end position="737"/>
    </location>
</feature>
<evidence type="ECO:0000256" key="3">
    <source>
        <dbReference type="SAM" id="SignalP"/>
    </source>
</evidence>
<feature type="region of interest" description="Disordered" evidence="1">
    <location>
        <begin position="744"/>
        <end position="814"/>
    </location>
</feature>
<organism evidence="4 5">
    <name type="scientific">Pseudonocardia thermophila</name>
    <dbReference type="NCBI Taxonomy" id="1848"/>
    <lineage>
        <taxon>Bacteria</taxon>
        <taxon>Bacillati</taxon>
        <taxon>Actinomycetota</taxon>
        <taxon>Actinomycetes</taxon>
        <taxon>Pseudonocardiales</taxon>
        <taxon>Pseudonocardiaceae</taxon>
        <taxon>Pseudonocardia</taxon>
    </lineage>
</organism>
<keyword evidence="2" id="KW-0472">Membrane</keyword>
<accession>A0A1M6VGU0</accession>
<dbReference type="RefSeq" id="WP_234997307.1">
    <property type="nucleotide sequence ID" value="NZ_CALGVN010000021.1"/>
</dbReference>
<name>A0A1M6VGU0_PSETH</name>
<sequence length="814" mass="82769">MKPVAALVATAVLLLAGLIGPLGGTGAAAAAEPAVDRVSGVSLRLDLTDMSPRIVTATGPDTLTIIGTLTNTGDQPVEQLRARVQRGNPITTEGALRDALEGNAAADAVTPQFQPIADELAPGESIPFRLSVPLRGSPAEGLALGQTGVHEILVNVNGVPTRGQLARVAAVRMLLPVHSLPPDGRSAGVSPRSTGSAVPFSMLYPISDRPHRLATVPGQKTLLADDALAASFASGGRLHGLVTAVAQEAPAGSPVRAATCLAIDPALVETAAAMRDGYEVLQPDGSAAAGTGADAAGKWLDMLASVAKAGCTVALPYADADLVALTRGGLGAVATQTIRDARDLLTDQELLGLSALPPVTWPADGAVDEPTLAPIVEAGDQALILSADAVEQGRLRRSRGMVTIAGSPLYALLSDPLLTAAGQASTRQVSGVAIGGAAATTTPSGTSTPLSTQDTIGALAFRAAEADRAAASGDPMVLAPPREWGVEGTGARALLSAVSELISRGELTPRNPVDVLRSGPDQDAPQRALVYPTPVGAREIPGAVVEQVRRTGAALADLVTAAEEPDPGTVGVGPEQAFTPVRRGLVRPLSAALRGSPGAAETFAGLQDDRVEALRGLVAVVEPTIPFSLGTSDAPLPITIVNGLPVPVRVRIEVSPTPGLQVAPIAEQSIPPLGRRQLSVNAKVTRSGQFTVVTRVITPGGGQLGAASRLKVVSTAYGTITVWLTATAGALLVLLVARRVLRRRRGGPDHPPGPGLPPDLPPGPPPDPVQDRDPDPGPPPDQSPDRLPGPLGSGGPARGRDVRPDPSRTPIPGR</sequence>
<keyword evidence="5" id="KW-1185">Reference proteome</keyword>
<feature type="signal peptide" evidence="3">
    <location>
        <begin position="1"/>
        <end position="30"/>
    </location>
</feature>
<evidence type="ECO:0000256" key="1">
    <source>
        <dbReference type="SAM" id="MobiDB-lite"/>
    </source>
</evidence>
<dbReference type="Proteomes" id="UP000184363">
    <property type="component" value="Unassembled WGS sequence"/>
</dbReference>
<gene>
    <name evidence="4" type="ORF">SAMN05443637_112109</name>
</gene>
<dbReference type="AlphaFoldDB" id="A0A1M6VGU0"/>
<evidence type="ECO:0000313" key="4">
    <source>
        <dbReference type="EMBL" id="SHK80564.1"/>
    </source>
</evidence>
<feature type="compositionally biased region" description="Pro residues" evidence="1">
    <location>
        <begin position="749"/>
        <end position="768"/>
    </location>
</feature>
<dbReference type="InterPro" id="IPR046112">
    <property type="entry name" value="DUF6049"/>
</dbReference>
<keyword evidence="2" id="KW-0812">Transmembrane</keyword>
<feature type="chain" id="PRO_5038522969" description="Glycoprotein" evidence="3">
    <location>
        <begin position="31"/>
        <end position="814"/>
    </location>
</feature>
<dbReference type="STRING" id="1848.SAMN05443637_112109"/>
<dbReference type="EMBL" id="FRAP01000012">
    <property type="protein sequence ID" value="SHK80564.1"/>
    <property type="molecule type" value="Genomic_DNA"/>
</dbReference>
<protein>
    <recommendedName>
        <fullName evidence="6">Glycoprotein</fullName>
    </recommendedName>
</protein>
<keyword evidence="3" id="KW-0732">Signal</keyword>
<evidence type="ECO:0000256" key="2">
    <source>
        <dbReference type="SAM" id="Phobius"/>
    </source>
</evidence>